<proteinExistence type="predicted"/>
<reference evidence="1" key="1">
    <citation type="submission" date="2020-04" db="EMBL/GenBank/DDBJ databases">
        <authorList>
            <person name="Zhang T."/>
        </authorList>
    </citation>
    <scope>NUCLEOTIDE SEQUENCE</scope>
    <source>
        <strain evidence="1">HKST-UBA13</strain>
    </source>
</reference>
<evidence type="ECO:0000313" key="2">
    <source>
        <dbReference type="Proteomes" id="UP000775877"/>
    </source>
</evidence>
<gene>
    <name evidence="1" type="ORF">KC678_03215</name>
</gene>
<organism evidence="1 2">
    <name type="scientific">Candidatus Dojkabacteria bacterium</name>
    <dbReference type="NCBI Taxonomy" id="2099670"/>
    <lineage>
        <taxon>Bacteria</taxon>
        <taxon>Candidatus Dojkabacteria</taxon>
    </lineage>
</organism>
<dbReference type="AlphaFoldDB" id="A0A955I937"/>
<sequence>MDIPEENMSSLERLQEYEKGGYLFHGSPSSEIEILEPREADDVDKSKTFNIDNAVFATSLVQSAIIFAVVGRNKLPKDIQSGTWEVYWDEVDNAHAKIPKIWKDYVEKMTGTVYVLPSETFTERHHAQLKSKVPVKPADKVEVNMKDFLDIGGTVEWI</sequence>
<comment type="caution">
    <text evidence="1">The sequence shown here is derived from an EMBL/GenBank/DDBJ whole genome shotgun (WGS) entry which is preliminary data.</text>
</comment>
<reference evidence="1" key="2">
    <citation type="journal article" date="2021" name="Microbiome">
        <title>Successional dynamics and alternative stable states in a saline activated sludge microbial community over 9 years.</title>
        <authorList>
            <person name="Wang Y."/>
            <person name="Ye J."/>
            <person name="Ju F."/>
            <person name="Liu L."/>
            <person name="Boyd J.A."/>
            <person name="Deng Y."/>
            <person name="Parks D.H."/>
            <person name="Jiang X."/>
            <person name="Yin X."/>
            <person name="Woodcroft B.J."/>
            <person name="Tyson G.W."/>
            <person name="Hugenholtz P."/>
            <person name="Polz M.F."/>
            <person name="Zhang T."/>
        </authorList>
    </citation>
    <scope>NUCLEOTIDE SEQUENCE</scope>
    <source>
        <strain evidence="1">HKST-UBA13</strain>
    </source>
</reference>
<accession>A0A955I937</accession>
<dbReference type="EMBL" id="JAGQLJ010000067">
    <property type="protein sequence ID" value="MCA9381250.1"/>
    <property type="molecule type" value="Genomic_DNA"/>
</dbReference>
<dbReference type="Proteomes" id="UP000775877">
    <property type="component" value="Unassembled WGS sequence"/>
</dbReference>
<protein>
    <submittedName>
        <fullName evidence="1">Uncharacterized protein</fullName>
    </submittedName>
</protein>
<evidence type="ECO:0000313" key="1">
    <source>
        <dbReference type="EMBL" id="MCA9381250.1"/>
    </source>
</evidence>
<name>A0A955I937_9BACT</name>